<dbReference type="Proteomes" id="UP000520767">
    <property type="component" value="Unassembled WGS sequence"/>
</dbReference>
<dbReference type="RefSeq" id="WP_184812989.1">
    <property type="nucleotide sequence ID" value="NZ_JACHJQ010000005.1"/>
</dbReference>
<accession>A0A7W7VG19</accession>
<name>A0A7W7VG19_9PSEU</name>
<evidence type="ECO:0000313" key="2">
    <source>
        <dbReference type="Proteomes" id="UP000520767"/>
    </source>
</evidence>
<protein>
    <recommendedName>
        <fullName evidence="3">DUF4262 domain-containing protein</fullName>
    </recommendedName>
</protein>
<dbReference type="Pfam" id="PF14081">
    <property type="entry name" value="DUF4262"/>
    <property type="match status" value="1"/>
</dbReference>
<evidence type="ECO:0008006" key="3">
    <source>
        <dbReference type="Google" id="ProtNLM"/>
    </source>
</evidence>
<dbReference type="InterPro" id="IPR025358">
    <property type="entry name" value="DUF4262"/>
</dbReference>
<keyword evidence="2" id="KW-1185">Reference proteome</keyword>
<organism evidence="1 2">
    <name type="scientific">Actinophytocola algeriensis</name>
    <dbReference type="NCBI Taxonomy" id="1768010"/>
    <lineage>
        <taxon>Bacteria</taxon>
        <taxon>Bacillati</taxon>
        <taxon>Actinomycetota</taxon>
        <taxon>Actinomycetes</taxon>
        <taxon>Pseudonocardiales</taxon>
        <taxon>Pseudonocardiaceae</taxon>
    </lineage>
</organism>
<dbReference type="AlphaFoldDB" id="A0A7W7VG19"/>
<dbReference type="EMBL" id="JACHJQ010000005">
    <property type="protein sequence ID" value="MBB4908911.1"/>
    <property type="molecule type" value="Genomic_DNA"/>
</dbReference>
<gene>
    <name evidence="1" type="ORF">FHR82_005164</name>
</gene>
<sequence>MTAGLGEEERRLRDHFIAQSNAHGAAIVEVPGDERHAPYTFSVGAWRRFHVPEAVTIGLPEGAGELLVRNYVRRAGEGEQFRPGSVWDDLLEGVLVTVETVSKGHYFTYFGSVFLLHPDGDFDAIQLITATPDDAWPWEPEAPEGFDRWQPLLTRSHAVESWTPGVDGP</sequence>
<reference evidence="1 2" key="1">
    <citation type="submission" date="2020-08" db="EMBL/GenBank/DDBJ databases">
        <title>Genomic Encyclopedia of Type Strains, Phase III (KMG-III): the genomes of soil and plant-associated and newly described type strains.</title>
        <authorList>
            <person name="Whitman W."/>
        </authorList>
    </citation>
    <scope>NUCLEOTIDE SEQUENCE [LARGE SCALE GENOMIC DNA]</scope>
    <source>
        <strain evidence="1 2">CECT 8960</strain>
    </source>
</reference>
<comment type="caution">
    <text evidence="1">The sequence shown here is derived from an EMBL/GenBank/DDBJ whole genome shotgun (WGS) entry which is preliminary data.</text>
</comment>
<evidence type="ECO:0000313" key="1">
    <source>
        <dbReference type="EMBL" id="MBB4908911.1"/>
    </source>
</evidence>
<proteinExistence type="predicted"/>